<evidence type="ECO:0000256" key="4">
    <source>
        <dbReference type="ARBA" id="ARBA00022576"/>
    </source>
</evidence>
<dbReference type="GO" id="GO:0006520">
    <property type="term" value="P:amino acid metabolic process"/>
    <property type="evidence" value="ECO:0007669"/>
    <property type="project" value="TreeGrafter"/>
</dbReference>
<dbReference type="GO" id="GO:0016846">
    <property type="term" value="F:carbon-sulfur lyase activity"/>
    <property type="evidence" value="ECO:0007669"/>
    <property type="project" value="InterPro"/>
</dbReference>
<name>W9RCP5_9ROSA</name>
<comment type="cofactor">
    <cofactor evidence="1">
        <name>pyridoxal 5'-phosphate</name>
        <dbReference type="ChEBI" id="CHEBI:597326"/>
    </cofactor>
</comment>
<dbReference type="CDD" id="cd00609">
    <property type="entry name" value="AAT_like"/>
    <property type="match status" value="1"/>
</dbReference>
<dbReference type="eggNOG" id="ENOG502QTGD">
    <property type="taxonomic scope" value="Eukaryota"/>
</dbReference>
<feature type="domain" description="Alliinase C-terminal" evidence="6">
    <location>
        <begin position="30"/>
        <end position="393"/>
    </location>
</feature>
<sequence>MCGTEKLSAKPTLNKCSLSSDNVTKEDNLINLDHGDPTVYESFWGKMGEKCTLVIKGNDLMSYMSDTRRLCWFLEPELEGAITRFHRVAGNAAVEDRYVVIGTGSTQLYQAVLYALTAPGSGAGPVPVVSAAPYYSQYQAETDLLCSGLYKWGGDAYAYDKDGPYIEVVTSPNNPDGNIREAVVNRSGTGEGKVLYDLAYYWPQYTPITRPADYDIMYFTFSKSTGHAGSRIGWALVKDEEVARKMTKFIELSSIGVSKDSQIRAAKIMGAICDSYQDLKSGNSENFFEFAHQLMAKRWKRLREVVAEVSEVFSLPKYPKEYCLFHGEFTESYPAYAWLKSNESIEDCEKFLREHCKIAGRGGRRFGVDPSYVRVTMLSREEAFEQFLQRLLSVKDIKKRALIV</sequence>
<dbReference type="SUPFAM" id="SSF53383">
    <property type="entry name" value="PLP-dependent transferases"/>
    <property type="match status" value="1"/>
</dbReference>
<keyword evidence="8" id="KW-1185">Reference proteome</keyword>
<dbReference type="OrthoDB" id="2020362at2759"/>
<evidence type="ECO:0000256" key="1">
    <source>
        <dbReference type="ARBA" id="ARBA00001933"/>
    </source>
</evidence>
<dbReference type="PANTHER" id="PTHR43795">
    <property type="entry name" value="BIFUNCTIONAL ASPARTATE AMINOTRANSFERASE AND GLUTAMATE/ASPARTATE-PREPHENATE AMINOTRANSFERASE-RELATED"/>
    <property type="match status" value="1"/>
</dbReference>
<proteinExistence type="inferred from homology"/>
<dbReference type="Proteomes" id="UP000030645">
    <property type="component" value="Unassembled WGS sequence"/>
</dbReference>
<protein>
    <submittedName>
        <fullName evidence="7">Tryptophan aminotransferase 1</fullName>
    </submittedName>
</protein>
<dbReference type="Gene3D" id="2.10.25.30">
    <property type="entry name" value="EGF-like, alliinase"/>
    <property type="match status" value="1"/>
</dbReference>
<dbReference type="Gene3D" id="3.90.1150.10">
    <property type="entry name" value="Aspartate Aminotransferase, domain 1"/>
    <property type="match status" value="1"/>
</dbReference>
<comment type="similarity">
    <text evidence="2">Belongs to the alliinase family.</text>
</comment>
<gene>
    <name evidence="7" type="ORF">L484_027689</name>
</gene>
<evidence type="ECO:0000256" key="5">
    <source>
        <dbReference type="ARBA" id="ARBA00022898"/>
    </source>
</evidence>
<dbReference type="InterPro" id="IPR015424">
    <property type="entry name" value="PyrdxlP-dep_Trfase"/>
</dbReference>
<comment type="subunit">
    <text evidence="3">Homodimer.</text>
</comment>
<keyword evidence="5" id="KW-0663">Pyridoxal phosphate</keyword>
<dbReference type="Gene3D" id="3.40.640.10">
    <property type="entry name" value="Type I PLP-dependent aspartate aminotransferase-like (Major domain)"/>
    <property type="match status" value="1"/>
</dbReference>
<evidence type="ECO:0000256" key="2">
    <source>
        <dbReference type="ARBA" id="ARBA00006312"/>
    </source>
</evidence>
<evidence type="ECO:0000313" key="8">
    <source>
        <dbReference type="Proteomes" id="UP000030645"/>
    </source>
</evidence>
<dbReference type="PANTHER" id="PTHR43795:SF15">
    <property type="entry name" value="TRYPTOPHAN AMINOTRANSFERASE-RELATED PROTEIN 1"/>
    <property type="match status" value="1"/>
</dbReference>
<dbReference type="Pfam" id="PF04864">
    <property type="entry name" value="Alliinase_C"/>
    <property type="match status" value="1"/>
</dbReference>
<dbReference type="KEGG" id="mnt:21410299"/>
<accession>W9RCP5</accession>
<dbReference type="InterPro" id="IPR015421">
    <property type="entry name" value="PyrdxlP-dep_Trfase_major"/>
</dbReference>
<organism evidence="7 8">
    <name type="scientific">Morus notabilis</name>
    <dbReference type="NCBI Taxonomy" id="981085"/>
    <lineage>
        <taxon>Eukaryota</taxon>
        <taxon>Viridiplantae</taxon>
        <taxon>Streptophyta</taxon>
        <taxon>Embryophyta</taxon>
        <taxon>Tracheophyta</taxon>
        <taxon>Spermatophyta</taxon>
        <taxon>Magnoliopsida</taxon>
        <taxon>eudicotyledons</taxon>
        <taxon>Gunneridae</taxon>
        <taxon>Pentapetalae</taxon>
        <taxon>rosids</taxon>
        <taxon>fabids</taxon>
        <taxon>Rosales</taxon>
        <taxon>Moraceae</taxon>
        <taxon>Moreae</taxon>
        <taxon>Morus</taxon>
    </lineage>
</organism>
<evidence type="ECO:0000256" key="3">
    <source>
        <dbReference type="ARBA" id="ARBA00011738"/>
    </source>
</evidence>
<keyword evidence="7" id="KW-0808">Transferase</keyword>
<evidence type="ECO:0000259" key="6">
    <source>
        <dbReference type="Pfam" id="PF04864"/>
    </source>
</evidence>
<reference evidence="8" key="1">
    <citation type="submission" date="2013-01" db="EMBL/GenBank/DDBJ databases">
        <title>Draft Genome Sequence of a Mulberry Tree, Morus notabilis C.K. Schneid.</title>
        <authorList>
            <person name="He N."/>
            <person name="Zhao S."/>
        </authorList>
    </citation>
    <scope>NUCLEOTIDE SEQUENCE</scope>
</reference>
<dbReference type="InterPro" id="IPR037029">
    <property type="entry name" value="Alliinase_N_sf"/>
</dbReference>
<dbReference type="EMBL" id="KE344869">
    <property type="protein sequence ID" value="EXB82513.1"/>
    <property type="molecule type" value="Genomic_DNA"/>
</dbReference>
<dbReference type="InterPro" id="IPR006948">
    <property type="entry name" value="Alliinase_C"/>
</dbReference>
<keyword evidence="4 7" id="KW-0032">Aminotransferase</keyword>
<dbReference type="InterPro" id="IPR015422">
    <property type="entry name" value="PyrdxlP-dep_Trfase_small"/>
</dbReference>
<evidence type="ECO:0000313" key="7">
    <source>
        <dbReference type="EMBL" id="EXB82513.1"/>
    </source>
</evidence>
<dbReference type="GO" id="GO:0008483">
    <property type="term" value="F:transaminase activity"/>
    <property type="evidence" value="ECO:0007669"/>
    <property type="project" value="UniProtKB-KW"/>
</dbReference>
<dbReference type="AlphaFoldDB" id="W9RCP5"/>
<dbReference type="InterPro" id="IPR050478">
    <property type="entry name" value="Ethylene_sulfur-biosynth"/>
</dbReference>